<evidence type="ECO:0000256" key="2">
    <source>
        <dbReference type="SAM" id="Phobius"/>
    </source>
</evidence>
<dbReference type="AlphaFoldDB" id="N0BE48"/>
<keyword evidence="2" id="KW-0472">Membrane</keyword>
<feature type="compositionally biased region" description="Polar residues" evidence="1">
    <location>
        <begin position="52"/>
        <end position="62"/>
    </location>
</feature>
<reference evidence="3 4" key="1">
    <citation type="journal article" date="2013" name="Genome Announc.">
        <title>Genome sequences for three denitrifying bacterial strains isolated from a uranium- and nitrate-contaminated subsurface environment.</title>
        <authorList>
            <person name="Venkatramanan R."/>
            <person name="Prakash O."/>
            <person name="Woyke T."/>
            <person name="Chain P."/>
            <person name="Goodwin L.A."/>
            <person name="Watson D."/>
            <person name="Brooks S."/>
            <person name="Kostka J.E."/>
            <person name="Green S.J."/>
        </authorList>
    </citation>
    <scope>NUCLEOTIDE SEQUENCE [LARGE SCALE GENOMIC DNA]</scope>
    <source>
        <strain evidence="3 4">1NES1</strain>
    </source>
</reference>
<proteinExistence type="predicted"/>
<dbReference type="KEGG" id="hdt:HYPDE_35598"/>
<organism evidence="3 4">
    <name type="scientific">Hyphomicrobium denitrificans 1NES1</name>
    <dbReference type="NCBI Taxonomy" id="670307"/>
    <lineage>
        <taxon>Bacteria</taxon>
        <taxon>Pseudomonadati</taxon>
        <taxon>Pseudomonadota</taxon>
        <taxon>Alphaproteobacteria</taxon>
        <taxon>Hyphomicrobiales</taxon>
        <taxon>Hyphomicrobiaceae</taxon>
        <taxon>Hyphomicrobium</taxon>
    </lineage>
</organism>
<evidence type="ECO:0000313" key="4">
    <source>
        <dbReference type="Proteomes" id="UP000005952"/>
    </source>
</evidence>
<keyword evidence="2" id="KW-1133">Transmembrane helix</keyword>
<dbReference type="HOGENOM" id="CLU_193686_0_0_5"/>
<keyword evidence="4" id="KW-1185">Reference proteome</keyword>
<gene>
    <name evidence="3" type="ORF">HYPDE_35598</name>
</gene>
<dbReference type="Proteomes" id="UP000005952">
    <property type="component" value="Chromosome"/>
</dbReference>
<dbReference type="RefSeq" id="WP_015598810.1">
    <property type="nucleotide sequence ID" value="NC_021172.1"/>
</dbReference>
<feature type="transmembrane region" description="Helical" evidence="2">
    <location>
        <begin position="21"/>
        <end position="43"/>
    </location>
</feature>
<keyword evidence="2" id="KW-0812">Transmembrane</keyword>
<evidence type="ECO:0000256" key="1">
    <source>
        <dbReference type="SAM" id="MobiDB-lite"/>
    </source>
</evidence>
<accession>N0BE48</accession>
<feature type="compositionally biased region" description="Pro residues" evidence="1">
    <location>
        <begin position="74"/>
        <end position="83"/>
    </location>
</feature>
<feature type="region of interest" description="Disordered" evidence="1">
    <location>
        <begin position="52"/>
        <end position="83"/>
    </location>
</feature>
<dbReference type="EMBL" id="CP005587">
    <property type="protein sequence ID" value="AGK58791.1"/>
    <property type="molecule type" value="Genomic_DNA"/>
</dbReference>
<name>N0BE48_9HYPH</name>
<sequence>MAILHDIRRPRNLDDAVRSGDSALNVLIMVLLIAFGLATWYFYVTPMADQTNTGGSTISEPVTSPSSPNASPTGPAPSPNPGP</sequence>
<evidence type="ECO:0000313" key="3">
    <source>
        <dbReference type="EMBL" id="AGK58791.1"/>
    </source>
</evidence>
<protein>
    <submittedName>
        <fullName evidence="3">Histone deacetylase</fullName>
    </submittedName>
</protein>
<feature type="compositionally biased region" description="Low complexity" evidence="1">
    <location>
        <begin position="63"/>
        <end position="73"/>
    </location>
</feature>